<keyword evidence="7" id="KW-1185">Reference proteome</keyword>
<reference evidence="7" key="1">
    <citation type="journal article" date="2019" name="Int. J. Syst. Evol. Microbiol.">
        <title>The Global Catalogue of Microorganisms (GCM) 10K type strain sequencing project: providing services to taxonomists for standard genome sequencing and annotation.</title>
        <authorList>
            <consortium name="The Broad Institute Genomics Platform"/>
            <consortium name="The Broad Institute Genome Sequencing Center for Infectious Disease"/>
            <person name="Wu L."/>
            <person name="Ma J."/>
        </authorList>
    </citation>
    <scope>NUCLEOTIDE SEQUENCE [LARGE SCALE GENOMIC DNA]</scope>
    <source>
        <strain evidence="7">CGMCC 1.16033</strain>
    </source>
</reference>
<evidence type="ECO:0000313" key="7">
    <source>
        <dbReference type="Proteomes" id="UP000606498"/>
    </source>
</evidence>
<evidence type="ECO:0000256" key="1">
    <source>
        <dbReference type="ARBA" id="ARBA00023015"/>
    </source>
</evidence>
<keyword evidence="1" id="KW-0805">Transcription regulation</keyword>
<dbReference type="RefSeq" id="WP_157929025.1">
    <property type="nucleotide sequence ID" value="NZ_BMKO01000008.1"/>
</dbReference>
<organism evidence="6 7">
    <name type="scientific">Shewanella carassii</name>
    <dbReference type="NCBI Taxonomy" id="1987584"/>
    <lineage>
        <taxon>Bacteria</taxon>
        <taxon>Pseudomonadati</taxon>
        <taxon>Pseudomonadota</taxon>
        <taxon>Gammaproteobacteria</taxon>
        <taxon>Alteromonadales</taxon>
        <taxon>Shewanellaceae</taxon>
        <taxon>Shewanella</taxon>
    </lineage>
</organism>
<name>A0ABQ1T7P0_9GAMM</name>
<evidence type="ECO:0000256" key="2">
    <source>
        <dbReference type="ARBA" id="ARBA00023125"/>
    </source>
</evidence>
<dbReference type="Pfam" id="PF00440">
    <property type="entry name" value="TetR_N"/>
    <property type="match status" value="1"/>
</dbReference>
<dbReference type="Proteomes" id="UP000606498">
    <property type="component" value="Unassembled WGS sequence"/>
</dbReference>
<accession>A0ABQ1T7P0</accession>
<dbReference type="EMBL" id="BMKO01000008">
    <property type="protein sequence ID" value="GGE87447.1"/>
    <property type="molecule type" value="Genomic_DNA"/>
</dbReference>
<dbReference type="SUPFAM" id="SSF46689">
    <property type="entry name" value="Homeodomain-like"/>
    <property type="match status" value="1"/>
</dbReference>
<gene>
    <name evidence="6" type="ORF">GCM10011520_29930</name>
</gene>
<evidence type="ECO:0000256" key="3">
    <source>
        <dbReference type="ARBA" id="ARBA00023163"/>
    </source>
</evidence>
<dbReference type="PROSITE" id="PS50977">
    <property type="entry name" value="HTH_TETR_2"/>
    <property type="match status" value="1"/>
</dbReference>
<comment type="caution">
    <text evidence="6">The sequence shown here is derived from an EMBL/GenBank/DDBJ whole genome shotgun (WGS) entry which is preliminary data.</text>
</comment>
<sequence length="242" mass="28062">MLEYLTMDKPEHNRIREAILDLAESVIAKDGILSLKVSDITKGLGISTTLFYSIFKTKEDILVALTGRAFDQVLGLRWWLNLEGYSGLEKFIAYILNEIQFTETYCLRSSISTISCNKLIFNKASATYLRHLNRLAMDYWETPIQLLTQAREQQEILASDVQIQQFCHLLCTYLRGRELVGNTYAGKEYSQDVRFDNARLLTQLLKELCPDKRLNPQTLARAQQLRRELPQHRAQRQQQLNT</sequence>
<dbReference type="Gene3D" id="1.10.357.10">
    <property type="entry name" value="Tetracycline Repressor, domain 2"/>
    <property type="match status" value="1"/>
</dbReference>
<evidence type="ECO:0000259" key="5">
    <source>
        <dbReference type="PROSITE" id="PS50977"/>
    </source>
</evidence>
<protein>
    <recommendedName>
        <fullName evidence="5">HTH tetR-type domain-containing protein</fullName>
    </recommendedName>
</protein>
<evidence type="ECO:0000313" key="6">
    <source>
        <dbReference type="EMBL" id="GGE87447.1"/>
    </source>
</evidence>
<dbReference type="PANTHER" id="PTHR47506:SF6">
    <property type="entry name" value="HTH-TYPE TRANSCRIPTIONAL REPRESSOR NEMR"/>
    <property type="match status" value="1"/>
</dbReference>
<keyword evidence="2 4" id="KW-0238">DNA-binding</keyword>
<dbReference type="InterPro" id="IPR001647">
    <property type="entry name" value="HTH_TetR"/>
</dbReference>
<dbReference type="InterPro" id="IPR009057">
    <property type="entry name" value="Homeodomain-like_sf"/>
</dbReference>
<proteinExistence type="predicted"/>
<keyword evidence="3" id="KW-0804">Transcription</keyword>
<evidence type="ECO:0000256" key="4">
    <source>
        <dbReference type="PROSITE-ProRule" id="PRU00335"/>
    </source>
</evidence>
<feature type="domain" description="HTH tetR-type" evidence="5">
    <location>
        <begin position="13"/>
        <end position="73"/>
    </location>
</feature>
<dbReference type="PANTHER" id="PTHR47506">
    <property type="entry name" value="TRANSCRIPTIONAL REGULATORY PROTEIN"/>
    <property type="match status" value="1"/>
</dbReference>
<feature type="DNA-binding region" description="H-T-H motif" evidence="4">
    <location>
        <begin position="36"/>
        <end position="55"/>
    </location>
</feature>